<dbReference type="InterPro" id="IPR006578">
    <property type="entry name" value="MADF-dom"/>
</dbReference>
<dbReference type="EnsemblMetazoa" id="XM_008189188.3">
    <property type="protein sequence ID" value="XP_008187410.1"/>
    <property type="gene ID" value="LOC103310547"/>
</dbReference>
<organism evidence="5 6">
    <name type="scientific">Acyrthosiphon pisum</name>
    <name type="common">Pea aphid</name>
    <dbReference type="NCBI Taxonomy" id="7029"/>
    <lineage>
        <taxon>Eukaryota</taxon>
        <taxon>Metazoa</taxon>
        <taxon>Ecdysozoa</taxon>
        <taxon>Arthropoda</taxon>
        <taxon>Hexapoda</taxon>
        <taxon>Insecta</taxon>
        <taxon>Pterygota</taxon>
        <taxon>Neoptera</taxon>
        <taxon>Paraneoptera</taxon>
        <taxon>Hemiptera</taxon>
        <taxon>Sternorrhyncha</taxon>
        <taxon>Aphidomorpha</taxon>
        <taxon>Aphidoidea</taxon>
        <taxon>Aphididae</taxon>
        <taxon>Macrosiphini</taxon>
        <taxon>Acyrthosiphon</taxon>
    </lineage>
</organism>
<dbReference type="InterPro" id="IPR004210">
    <property type="entry name" value="BESS_motif"/>
</dbReference>
<evidence type="ECO:0000259" key="3">
    <source>
        <dbReference type="PROSITE" id="PS51029"/>
    </source>
</evidence>
<feature type="domain" description="BESS" evidence="4">
    <location>
        <begin position="191"/>
        <end position="230"/>
    </location>
</feature>
<dbReference type="GO" id="GO:0006357">
    <property type="term" value="P:regulation of transcription by RNA polymerase II"/>
    <property type="evidence" value="ECO:0007669"/>
    <property type="project" value="TreeGrafter"/>
</dbReference>
<protein>
    <recommendedName>
        <fullName evidence="7">MADF domain-containing protein</fullName>
    </recommendedName>
</protein>
<dbReference type="PANTHER" id="PTHR12243:SF67">
    <property type="entry name" value="COREPRESSOR OF PANGOLIN, ISOFORM A-RELATED"/>
    <property type="match status" value="1"/>
</dbReference>
<dbReference type="AlphaFoldDB" id="A0A8R2FC35"/>
<feature type="compositionally biased region" description="Polar residues" evidence="2">
    <location>
        <begin position="276"/>
        <end position="301"/>
    </location>
</feature>
<dbReference type="Proteomes" id="UP000007819">
    <property type="component" value="Unassembled WGS sequence"/>
</dbReference>
<proteinExistence type="predicted"/>
<dbReference type="PANTHER" id="PTHR12243">
    <property type="entry name" value="MADF DOMAIN TRANSCRIPTION FACTOR"/>
    <property type="match status" value="1"/>
</dbReference>
<dbReference type="RefSeq" id="XP_008187410.1">
    <property type="nucleotide sequence ID" value="XM_008189188.3"/>
</dbReference>
<dbReference type="GeneID" id="103310547"/>
<comment type="subcellular location">
    <subcellularLocation>
        <location evidence="1">Nucleus</location>
    </subcellularLocation>
</comment>
<dbReference type="Pfam" id="PF10545">
    <property type="entry name" value="MADF_DNA_bdg"/>
    <property type="match status" value="1"/>
</dbReference>
<evidence type="ECO:0000256" key="1">
    <source>
        <dbReference type="PROSITE-ProRule" id="PRU00371"/>
    </source>
</evidence>
<dbReference type="PROSITE" id="PS51029">
    <property type="entry name" value="MADF"/>
    <property type="match status" value="1"/>
</dbReference>
<evidence type="ECO:0000259" key="4">
    <source>
        <dbReference type="PROSITE" id="PS51031"/>
    </source>
</evidence>
<feature type="region of interest" description="Disordered" evidence="2">
    <location>
        <begin position="236"/>
        <end position="256"/>
    </location>
</feature>
<accession>A0A8R2FC35</accession>
<reference evidence="5" key="2">
    <citation type="submission" date="2022-06" db="UniProtKB">
        <authorList>
            <consortium name="EnsemblMetazoa"/>
        </authorList>
    </citation>
    <scope>IDENTIFICATION</scope>
</reference>
<name>A0A8R2FC35_ACYPI</name>
<feature type="compositionally biased region" description="Polar residues" evidence="2">
    <location>
        <begin position="236"/>
        <end position="253"/>
    </location>
</feature>
<keyword evidence="6" id="KW-1185">Reference proteome</keyword>
<keyword evidence="1" id="KW-0539">Nucleus</keyword>
<evidence type="ECO:0000313" key="5">
    <source>
        <dbReference type="EnsemblMetazoa" id="XP_008187410.1"/>
    </source>
</evidence>
<reference evidence="6" key="1">
    <citation type="submission" date="2010-06" db="EMBL/GenBank/DDBJ databases">
        <authorList>
            <person name="Jiang H."/>
            <person name="Abraham K."/>
            <person name="Ali S."/>
            <person name="Alsbrooks S.L."/>
            <person name="Anim B.N."/>
            <person name="Anosike U.S."/>
            <person name="Attaway T."/>
            <person name="Bandaranaike D.P."/>
            <person name="Battles P.K."/>
            <person name="Bell S.N."/>
            <person name="Bell A.V."/>
            <person name="Beltran B."/>
            <person name="Bickham C."/>
            <person name="Bustamante Y."/>
            <person name="Caleb T."/>
            <person name="Canada A."/>
            <person name="Cardenas V."/>
            <person name="Carter K."/>
            <person name="Chacko J."/>
            <person name="Chandrabose M.N."/>
            <person name="Chavez D."/>
            <person name="Chavez A."/>
            <person name="Chen L."/>
            <person name="Chu H.-S."/>
            <person name="Claassen K.J."/>
            <person name="Cockrell R."/>
            <person name="Collins M."/>
            <person name="Cooper J.A."/>
            <person name="Cree A."/>
            <person name="Curry S.M."/>
            <person name="Da Y."/>
            <person name="Dao M.D."/>
            <person name="Das B."/>
            <person name="Davila M.-L."/>
            <person name="Davy-Carroll L."/>
            <person name="Denson S."/>
            <person name="Dinh H."/>
            <person name="Ebong V.E."/>
            <person name="Edwards J.R."/>
            <person name="Egan A."/>
            <person name="El-Daye J."/>
            <person name="Escobedo L."/>
            <person name="Fernandez S."/>
            <person name="Fernando P.R."/>
            <person name="Flagg N."/>
            <person name="Forbes L.D."/>
            <person name="Fowler R.G."/>
            <person name="Fu Q."/>
            <person name="Gabisi R.A."/>
            <person name="Ganer J."/>
            <person name="Garbino Pronczuk A."/>
            <person name="Garcia R.M."/>
            <person name="Garner T."/>
            <person name="Garrett T.E."/>
            <person name="Gonzalez D.A."/>
            <person name="Hamid H."/>
            <person name="Hawkins E.S."/>
            <person name="Hirani K."/>
            <person name="Hogues M.E."/>
            <person name="Hollins B."/>
            <person name="Hsiao C.-H."/>
            <person name="Jabil R."/>
            <person name="James M.L."/>
            <person name="Jhangiani S.N."/>
            <person name="Johnson B."/>
            <person name="Johnson Q."/>
            <person name="Joshi V."/>
            <person name="Kalu J.B."/>
            <person name="Kam C."/>
            <person name="Kashfia A."/>
            <person name="Keebler J."/>
            <person name="Kisamo H."/>
            <person name="Kovar C.L."/>
            <person name="Lago L.A."/>
            <person name="Lai C.-Y."/>
            <person name="Laidlaw J."/>
            <person name="Lara F."/>
            <person name="Le T.-K."/>
            <person name="Lee S.L."/>
            <person name="Legall F.H."/>
            <person name="Lemon S.J."/>
            <person name="Lewis L.R."/>
            <person name="Li B."/>
            <person name="Liu Y."/>
            <person name="Liu Y.-S."/>
            <person name="Lopez J."/>
            <person name="Lozado R.J."/>
            <person name="Lu J."/>
            <person name="Madu R.C."/>
            <person name="Maheshwari M."/>
            <person name="Maheshwari R."/>
            <person name="Malloy K."/>
            <person name="Martinez E."/>
            <person name="Mathew T."/>
            <person name="Mercado I.C."/>
            <person name="Mercado C."/>
            <person name="Meyer B."/>
            <person name="Montgomery K."/>
            <person name="Morgan M.B."/>
            <person name="Munidasa M."/>
            <person name="Nazareth L.V."/>
            <person name="Nelson J."/>
            <person name="Ng B.M."/>
            <person name="Nguyen N.B."/>
            <person name="Nguyen P.Q."/>
            <person name="Nguyen T."/>
            <person name="Obregon M."/>
            <person name="Okwuonu G.O."/>
            <person name="Onwere C.G."/>
            <person name="Orozco G."/>
            <person name="Parra A."/>
            <person name="Patel S."/>
            <person name="Patil S."/>
            <person name="Perez A."/>
            <person name="Perez Y."/>
            <person name="Pham C."/>
            <person name="Primus E.L."/>
            <person name="Pu L.-L."/>
            <person name="Puazo M."/>
            <person name="Qin X."/>
            <person name="Quiroz J.B."/>
            <person name="Reese J."/>
            <person name="Richards S."/>
            <person name="Rives C.M."/>
            <person name="Robberts R."/>
            <person name="Ruiz S.J."/>
            <person name="Ruiz M.J."/>
            <person name="Santibanez J."/>
            <person name="Schneider B.W."/>
            <person name="Sisson I."/>
            <person name="Smith M."/>
            <person name="Sodergren E."/>
            <person name="Song X.-Z."/>
            <person name="Song B.B."/>
            <person name="Summersgill H."/>
            <person name="Thelus R."/>
            <person name="Thornton R.D."/>
            <person name="Trejos Z.Y."/>
            <person name="Usmani K."/>
            <person name="Vattathil S."/>
            <person name="Villasana D."/>
            <person name="Walker D.L."/>
            <person name="Wang S."/>
            <person name="Wang K."/>
            <person name="White C.S."/>
            <person name="Williams A.C."/>
            <person name="Williamson J."/>
            <person name="Wilson K."/>
            <person name="Woghiren I.O."/>
            <person name="Woodworth J.R."/>
            <person name="Worley K.C."/>
            <person name="Wright R.A."/>
            <person name="Wu W."/>
            <person name="Young L."/>
            <person name="Zhang L."/>
            <person name="Zhang J."/>
            <person name="Zhu Y."/>
            <person name="Muzny D.M."/>
            <person name="Weinstock G."/>
            <person name="Gibbs R.A."/>
        </authorList>
    </citation>
    <scope>NUCLEOTIDE SEQUENCE [LARGE SCALE GENOMIC DNA]</scope>
    <source>
        <strain evidence="6">LSR1</strain>
    </source>
</reference>
<evidence type="ECO:0000313" key="6">
    <source>
        <dbReference type="Proteomes" id="UP000007819"/>
    </source>
</evidence>
<dbReference type="InterPro" id="IPR039353">
    <property type="entry name" value="TF_Adf1"/>
</dbReference>
<evidence type="ECO:0008006" key="7">
    <source>
        <dbReference type="Google" id="ProtNLM"/>
    </source>
</evidence>
<feature type="region of interest" description="Disordered" evidence="2">
    <location>
        <begin position="270"/>
        <end position="306"/>
    </location>
</feature>
<dbReference type="OrthoDB" id="6599115at2759"/>
<dbReference type="GO" id="GO:0005634">
    <property type="term" value="C:nucleus"/>
    <property type="evidence" value="ECO:0007669"/>
    <property type="project" value="UniProtKB-SubCell"/>
</dbReference>
<dbReference type="GO" id="GO:0003677">
    <property type="term" value="F:DNA binding"/>
    <property type="evidence" value="ECO:0007669"/>
    <property type="project" value="InterPro"/>
</dbReference>
<feature type="domain" description="MADF" evidence="3">
    <location>
        <begin position="5"/>
        <end position="94"/>
    </location>
</feature>
<dbReference type="GO" id="GO:0005667">
    <property type="term" value="C:transcription regulator complex"/>
    <property type="evidence" value="ECO:0007669"/>
    <property type="project" value="TreeGrafter"/>
</dbReference>
<dbReference type="KEGG" id="api:103310547"/>
<feature type="region of interest" description="Disordered" evidence="2">
    <location>
        <begin position="141"/>
        <end position="165"/>
    </location>
</feature>
<evidence type="ECO:0000256" key="2">
    <source>
        <dbReference type="SAM" id="MobiDB-lite"/>
    </source>
</evidence>
<dbReference type="SMART" id="SM00595">
    <property type="entry name" value="MADF"/>
    <property type="match status" value="1"/>
</dbReference>
<sequence>MNTEMLIELVRERSSLYDMSDKKYSDHPYKESLWREIASEINQPVQNCKKIWTSLRDGYRRAAKKSITVSGQKTKFVKKWKYADEMEFLKPHMKERDSISNIDVVTDDEDDVLSHSDDEEIQVGGENSVSFENAVQNVETSFSTPAPVQPRQKKCKKTSSLKPPETASSTLMKYIIEQKNSEQSYPTTSKLDAMDQFFLSMCSTVKQFSPYFQHIAKTKIFHIISELELEQLRQNQPQTQSTISNQDSLQHPSQVQTQTVPTLLQLNHLPSFQHPRPQTTNHTENPDHSNITDSASPSQFNMFDYPTNGNYYYPKSSD</sequence>
<dbReference type="PROSITE" id="PS51031">
    <property type="entry name" value="BESS"/>
    <property type="match status" value="1"/>
</dbReference>